<dbReference type="GO" id="GO:0016226">
    <property type="term" value="P:iron-sulfur cluster assembly"/>
    <property type="evidence" value="ECO:0007669"/>
    <property type="project" value="TreeGrafter"/>
</dbReference>
<organism evidence="1 2">
    <name type="scientific">Heracleum sosnowskyi</name>
    <dbReference type="NCBI Taxonomy" id="360622"/>
    <lineage>
        <taxon>Eukaryota</taxon>
        <taxon>Viridiplantae</taxon>
        <taxon>Streptophyta</taxon>
        <taxon>Embryophyta</taxon>
        <taxon>Tracheophyta</taxon>
        <taxon>Spermatophyta</taxon>
        <taxon>Magnoliopsida</taxon>
        <taxon>eudicotyledons</taxon>
        <taxon>Gunneridae</taxon>
        <taxon>Pentapetalae</taxon>
        <taxon>asterids</taxon>
        <taxon>campanulids</taxon>
        <taxon>Apiales</taxon>
        <taxon>Apiaceae</taxon>
        <taxon>Apioideae</taxon>
        <taxon>apioid superclade</taxon>
        <taxon>Tordylieae</taxon>
        <taxon>Tordyliinae</taxon>
        <taxon>Heracleum</taxon>
    </lineage>
</organism>
<comment type="caution">
    <text evidence="1">The sequence shown here is derived from an EMBL/GenBank/DDBJ whole genome shotgun (WGS) entry which is preliminary data.</text>
</comment>
<dbReference type="EMBL" id="JAUIZM010000001">
    <property type="protein sequence ID" value="KAK1405312.1"/>
    <property type="molecule type" value="Genomic_DNA"/>
</dbReference>
<keyword evidence="2" id="KW-1185">Reference proteome</keyword>
<name>A0AAD8JMP2_9APIA</name>
<dbReference type="Proteomes" id="UP001237642">
    <property type="component" value="Unassembled WGS sequence"/>
</dbReference>
<accession>A0AAD8JMP2</accession>
<reference evidence="1" key="1">
    <citation type="submission" date="2023-02" db="EMBL/GenBank/DDBJ databases">
        <title>Genome of toxic invasive species Heracleum sosnowskyi carries increased number of genes despite the absence of recent whole-genome duplications.</title>
        <authorList>
            <person name="Schelkunov M."/>
            <person name="Shtratnikova V."/>
            <person name="Makarenko M."/>
            <person name="Klepikova A."/>
            <person name="Omelchenko D."/>
            <person name="Novikova G."/>
            <person name="Obukhova E."/>
            <person name="Bogdanov V."/>
            <person name="Penin A."/>
            <person name="Logacheva M."/>
        </authorList>
    </citation>
    <scope>NUCLEOTIDE SEQUENCE</scope>
    <source>
        <strain evidence="1">Hsosn_3</strain>
        <tissue evidence="1">Leaf</tissue>
    </source>
</reference>
<protein>
    <submittedName>
        <fullName evidence="1">Uncharacterized protein</fullName>
    </submittedName>
</protein>
<reference evidence="1" key="2">
    <citation type="submission" date="2023-05" db="EMBL/GenBank/DDBJ databases">
        <authorList>
            <person name="Schelkunov M.I."/>
        </authorList>
    </citation>
    <scope>NUCLEOTIDE SEQUENCE</scope>
    <source>
        <strain evidence="1">Hsosn_3</strain>
        <tissue evidence="1">Leaf</tissue>
    </source>
</reference>
<dbReference type="InterPro" id="IPR001680">
    <property type="entry name" value="WD40_rpt"/>
</dbReference>
<sequence length="195" mass="22215">MSVKLGEEQSAQVYRELKVVEAFDWVWGAERMQSGGGYQPWEHLYTLPGYHKQTIFSVHWSSEGTIATGAADGAIYLFEENRDGLSLERRGAMHKLLLTKEKAHEKIVNLVPWAPKSQERSQAMHGLLLTKEKAHETDVHSVQQGPKERSEIMNELLLTKEKARETDGNVVQQGPKVIIHQRDDLLKFLLLKDNC</sequence>
<proteinExistence type="predicted"/>
<gene>
    <name evidence="1" type="ORF">POM88_004917</name>
</gene>
<dbReference type="SMART" id="SM00320">
    <property type="entry name" value="WD40"/>
    <property type="match status" value="1"/>
</dbReference>
<dbReference type="AlphaFoldDB" id="A0AAD8JMP2"/>
<dbReference type="InterPro" id="IPR036322">
    <property type="entry name" value="WD40_repeat_dom_sf"/>
</dbReference>
<evidence type="ECO:0000313" key="1">
    <source>
        <dbReference type="EMBL" id="KAK1405312.1"/>
    </source>
</evidence>
<dbReference type="InterPro" id="IPR015943">
    <property type="entry name" value="WD40/YVTN_repeat-like_dom_sf"/>
</dbReference>
<dbReference type="Gene3D" id="2.130.10.10">
    <property type="entry name" value="YVTN repeat-like/Quinoprotein amine dehydrogenase"/>
    <property type="match status" value="1"/>
</dbReference>
<dbReference type="GO" id="GO:0097361">
    <property type="term" value="C:cytosolic [4Fe-4S] assembly targeting complex"/>
    <property type="evidence" value="ECO:0007669"/>
    <property type="project" value="TreeGrafter"/>
</dbReference>
<dbReference type="PANTHER" id="PTHR19920:SF0">
    <property type="entry name" value="CYTOSOLIC IRON-SULFUR PROTEIN ASSEMBLY PROTEIN CIAO1-RELATED"/>
    <property type="match status" value="1"/>
</dbReference>
<dbReference type="SUPFAM" id="SSF50978">
    <property type="entry name" value="WD40 repeat-like"/>
    <property type="match status" value="1"/>
</dbReference>
<dbReference type="PANTHER" id="PTHR19920">
    <property type="entry name" value="WD40 PROTEIN CIAO1"/>
    <property type="match status" value="1"/>
</dbReference>
<evidence type="ECO:0000313" key="2">
    <source>
        <dbReference type="Proteomes" id="UP001237642"/>
    </source>
</evidence>